<evidence type="ECO:0000313" key="8">
    <source>
        <dbReference type="EMBL" id="SDZ79917.1"/>
    </source>
</evidence>
<keyword evidence="8" id="KW-0282">Flagellum</keyword>
<dbReference type="GO" id="GO:0009424">
    <property type="term" value="C:bacterial-type flagellum hook"/>
    <property type="evidence" value="ECO:0007669"/>
    <property type="project" value="UniProtKB-UniRule"/>
</dbReference>
<keyword evidence="5" id="KW-0964">Secreted</keyword>
<keyword evidence="9" id="KW-1185">Reference proteome</keyword>
<evidence type="ECO:0000256" key="1">
    <source>
        <dbReference type="ARBA" id="ARBA00009764"/>
    </source>
</evidence>
<gene>
    <name evidence="8" type="ORF">SAMN05660420_00368</name>
</gene>
<dbReference type="GO" id="GO:0071973">
    <property type="term" value="P:bacterial-type flagellum-dependent cell motility"/>
    <property type="evidence" value="ECO:0007669"/>
    <property type="project" value="TreeGrafter"/>
</dbReference>
<proteinExistence type="inferred from homology"/>
<dbReference type="Pfam" id="PF02465">
    <property type="entry name" value="FliD_N"/>
    <property type="match status" value="1"/>
</dbReference>
<feature type="domain" description="Flagellar hook-associated protein 2 C-terminal" evidence="7">
    <location>
        <begin position="202"/>
        <end position="419"/>
    </location>
</feature>
<organism evidence="8 9">
    <name type="scientific">Desulfuromusa kysingii</name>
    <dbReference type="NCBI Taxonomy" id="37625"/>
    <lineage>
        <taxon>Bacteria</taxon>
        <taxon>Pseudomonadati</taxon>
        <taxon>Thermodesulfobacteriota</taxon>
        <taxon>Desulfuromonadia</taxon>
        <taxon>Desulfuromonadales</taxon>
        <taxon>Geopsychrobacteraceae</taxon>
        <taxon>Desulfuromusa</taxon>
    </lineage>
</organism>
<dbReference type="GO" id="GO:0009421">
    <property type="term" value="C:bacterial-type flagellum filament cap"/>
    <property type="evidence" value="ECO:0007669"/>
    <property type="project" value="InterPro"/>
</dbReference>
<dbReference type="STRING" id="37625.SAMN05660420_00368"/>
<keyword evidence="8" id="KW-0966">Cell projection</keyword>
<dbReference type="InterPro" id="IPR003481">
    <property type="entry name" value="FliD_N"/>
</dbReference>
<keyword evidence="3" id="KW-0175">Coiled coil</keyword>
<evidence type="ECO:0000259" key="6">
    <source>
        <dbReference type="Pfam" id="PF02465"/>
    </source>
</evidence>
<dbReference type="EMBL" id="FNQN01000001">
    <property type="protein sequence ID" value="SDZ79917.1"/>
    <property type="molecule type" value="Genomic_DNA"/>
</dbReference>
<name>A0A1H3VYM5_9BACT</name>
<evidence type="ECO:0000256" key="3">
    <source>
        <dbReference type="ARBA" id="ARBA00023054"/>
    </source>
</evidence>
<evidence type="ECO:0000313" key="9">
    <source>
        <dbReference type="Proteomes" id="UP000199409"/>
    </source>
</evidence>
<dbReference type="InterPro" id="IPR040026">
    <property type="entry name" value="FliD"/>
</dbReference>
<sequence length="436" mass="46690">MSSITFSGLASGLDTDSIVTSLMEVERQPLELLETDIEYFELETEAYAEFDTLLANLRDSASSMDSLDSLANYSATSGDSSLLMATASNSAMAGTYHVEVLSLAESQKDVSAEGFADSDSELLSGTLTIGENSIDYTDVTLEELSEMINEADTGLRAAIINDGTESGYRLTLRGEEAGQAIEVLGTGSIAIDTLSNGHTYSASQAHVIVDNVDIYSNSNTLDSAIPGLSIELFDAEIGSEVTLTVATDTSKLSSSISSFVSSFNAIVQWIDDEEGNSWANDSGIVGAKRKLQNFLTTNVSGSESFSNLVELGFSTDYTTGLISVDSETLDAALATDMDGVLALFAGDDETDGIADLMYAYLDSETDSDDGISARRKDSNDANIDRLNSRIELMEIRLETREEYLRAQFTAMETLMSEMETQSSYLSEISALSSSSD</sequence>
<comment type="similarity">
    <text evidence="1 5">Belongs to the FliD family.</text>
</comment>
<comment type="subcellular location">
    <subcellularLocation>
        <location evidence="5">Secreted</location>
    </subcellularLocation>
    <subcellularLocation>
        <location evidence="5">Bacterial flagellum</location>
    </subcellularLocation>
</comment>
<comment type="function">
    <text evidence="5">Required for morphogenesis and for the elongation of the flagellar filament by facilitating polymerization of the flagellin monomers at the tip of growing filament. Forms a capping structure, which prevents flagellin subunits (transported through the central channel of the flagellum) from leaking out without polymerization at the distal end.</text>
</comment>
<evidence type="ECO:0000256" key="5">
    <source>
        <dbReference type="RuleBase" id="RU362066"/>
    </source>
</evidence>
<dbReference type="PANTHER" id="PTHR30288:SF0">
    <property type="entry name" value="FLAGELLAR HOOK-ASSOCIATED PROTEIN 2"/>
    <property type="match status" value="1"/>
</dbReference>
<dbReference type="InterPro" id="IPR010809">
    <property type="entry name" value="FliD_C"/>
</dbReference>
<dbReference type="OrthoDB" id="9810816at2"/>
<dbReference type="GO" id="GO:0007155">
    <property type="term" value="P:cell adhesion"/>
    <property type="evidence" value="ECO:0007669"/>
    <property type="project" value="InterPro"/>
</dbReference>
<dbReference type="GO" id="GO:0005576">
    <property type="term" value="C:extracellular region"/>
    <property type="evidence" value="ECO:0007669"/>
    <property type="project" value="UniProtKB-SubCell"/>
</dbReference>
<reference evidence="8 9" key="1">
    <citation type="submission" date="2016-10" db="EMBL/GenBank/DDBJ databases">
        <authorList>
            <person name="de Groot N.N."/>
        </authorList>
    </citation>
    <scope>NUCLEOTIDE SEQUENCE [LARGE SCALE GENOMIC DNA]</scope>
    <source>
        <strain evidence="8 9">DSM 7343</strain>
    </source>
</reference>
<dbReference type="RefSeq" id="WP_092344221.1">
    <property type="nucleotide sequence ID" value="NZ_FNQN01000001.1"/>
</dbReference>
<dbReference type="Proteomes" id="UP000199409">
    <property type="component" value="Unassembled WGS sequence"/>
</dbReference>
<accession>A0A1H3VYM5</accession>
<protein>
    <recommendedName>
        <fullName evidence="5">Flagellar hook-associated protein 2</fullName>
        <shortName evidence="5">HAP2</shortName>
    </recommendedName>
    <alternativeName>
        <fullName evidence="5">Flagellar cap protein</fullName>
    </alternativeName>
</protein>
<evidence type="ECO:0000256" key="2">
    <source>
        <dbReference type="ARBA" id="ARBA00011255"/>
    </source>
</evidence>
<keyword evidence="4 5" id="KW-0975">Bacterial flagellum</keyword>
<evidence type="ECO:0000259" key="7">
    <source>
        <dbReference type="Pfam" id="PF07195"/>
    </source>
</evidence>
<dbReference type="AlphaFoldDB" id="A0A1H3VYM5"/>
<dbReference type="PANTHER" id="PTHR30288">
    <property type="entry name" value="FLAGELLAR CAP/ASSEMBLY PROTEIN FLID"/>
    <property type="match status" value="1"/>
</dbReference>
<comment type="subunit">
    <text evidence="2 5">Homopentamer.</text>
</comment>
<feature type="domain" description="Flagellar hook-associated protein 2 N-terminal" evidence="6">
    <location>
        <begin position="11"/>
        <end position="107"/>
    </location>
</feature>
<dbReference type="Pfam" id="PF07195">
    <property type="entry name" value="FliD_C"/>
    <property type="match status" value="1"/>
</dbReference>
<evidence type="ECO:0000256" key="4">
    <source>
        <dbReference type="ARBA" id="ARBA00023143"/>
    </source>
</evidence>
<keyword evidence="8" id="KW-0969">Cilium</keyword>